<keyword evidence="2" id="KW-1185">Reference proteome</keyword>
<gene>
    <name evidence="1" type="ORF">CA85_05580</name>
</gene>
<accession>A0A5C5YKC4</accession>
<organism evidence="1 2">
    <name type="scientific">Allorhodopirellula solitaria</name>
    <dbReference type="NCBI Taxonomy" id="2527987"/>
    <lineage>
        <taxon>Bacteria</taxon>
        <taxon>Pseudomonadati</taxon>
        <taxon>Planctomycetota</taxon>
        <taxon>Planctomycetia</taxon>
        <taxon>Pirellulales</taxon>
        <taxon>Pirellulaceae</taxon>
        <taxon>Allorhodopirellula</taxon>
    </lineage>
</organism>
<dbReference type="EMBL" id="SJPK01000001">
    <property type="protein sequence ID" value="TWT75269.1"/>
    <property type="molecule type" value="Genomic_DNA"/>
</dbReference>
<dbReference type="AlphaFoldDB" id="A0A5C5YKC4"/>
<proteinExistence type="predicted"/>
<evidence type="ECO:0000313" key="2">
    <source>
        <dbReference type="Proteomes" id="UP000318053"/>
    </source>
</evidence>
<comment type="caution">
    <text evidence="1">The sequence shown here is derived from an EMBL/GenBank/DDBJ whole genome shotgun (WGS) entry which is preliminary data.</text>
</comment>
<evidence type="ECO:0000313" key="1">
    <source>
        <dbReference type="EMBL" id="TWT75269.1"/>
    </source>
</evidence>
<protein>
    <submittedName>
        <fullName evidence="1">Uncharacterized protein</fullName>
    </submittedName>
</protein>
<name>A0A5C5YKC4_9BACT</name>
<dbReference type="Proteomes" id="UP000318053">
    <property type="component" value="Unassembled WGS sequence"/>
</dbReference>
<reference evidence="1 2" key="1">
    <citation type="submission" date="2019-02" db="EMBL/GenBank/DDBJ databases">
        <title>Deep-cultivation of Planctomycetes and their phenomic and genomic characterization uncovers novel biology.</title>
        <authorList>
            <person name="Wiegand S."/>
            <person name="Jogler M."/>
            <person name="Boedeker C."/>
            <person name="Pinto D."/>
            <person name="Vollmers J."/>
            <person name="Rivas-Marin E."/>
            <person name="Kohn T."/>
            <person name="Peeters S.H."/>
            <person name="Heuer A."/>
            <person name="Rast P."/>
            <person name="Oberbeckmann S."/>
            <person name="Bunk B."/>
            <person name="Jeske O."/>
            <person name="Meyerdierks A."/>
            <person name="Storesund J.E."/>
            <person name="Kallscheuer N."/>
            <person name="Luecker S."/>
            <person name="Lage O.M."/>
            <person name="Pohl T."/>
            <person name="Merkel B.J."/>
            <person name="Hornburger P."/>
            <person name="Mueller R.-W."/>
            <person name="Bruemmer F."/>
            <person name="Labrenz M."/>
            <person name="Spormann A.M."/>
            <person name="Op Den Camp H."/>
            <person name="Overmann J."/>
            <person name="Amann R."/>
            <person name="Jetten M.S.M."/>
            <person name="Mascher T."/>
            <person name="Medema M.H."/>
            <person name="Devos D.P."/>
            <person name="Kaster A.-K."/>
            <person name="Ovreas L."/>
            <person name="Rohde M."/>
            <person name="Galperin M.Y."/>
            <person name="Jogler C."/>
        </authorList>
    </citation>
    <scope>NUCLEOTIDE SEQUENCE [LARGE SCALE GENOMIC DNA]</scope>
    <source>
        <strain evidence="1 2">CA85</strain>
    </source>
</reference>
<sequence length="137" mass="14463">MQTMASSAAGDQQVANLSKAILSWTRPLAVEPRTFSYAGCVLENSRLFSQIPDGLLLGIQQLVASSNATLITPAFLRGSPHRLPLGFAGGGFVGDDLTDTLESIVHGNAVAKSLRRGGVERFTSPIDKVLVQPLAES</sequence>